<dbReference type="Pfam" id="PF19516">
    <property type="entry name" value="DUF6049"/>
    <property type="match status" value="1"/>
</dbReference>
<feature type="region of interest" description="Disordered" evidence="1">
    <location>
        <begin position="399"/>
        <end position="418"/>
    </location>
</feature>
<proteinExistence type="predicted"/>
<evidence type="ECO:0000313" key="4">
    <source>
        <dbReference type="EMBL" id="WNM24477.1"/>
    </source>
</evidence>
<protein>
    <submittedName>
        <fullName evidence="4">DUF6049 family protein</fullName>
    </submittedName>
</protein>
<feature type="compositionally biased region" description="Low complexity" evidence="1">
    <location>
        <begin position="399"/>
        <end position="411"/>
    </location>
</feature>
<accession>A0AA96J6R1</accession>
<dbReference type="InterPro" id="IPR046112">
    <property type="entry name" value="DUF6049"/>
</dbReference>
<feature type="transmembrane region" description="Helical" evidence="2">
    <location>
        <begin position="587"/>
        <end position="608"/>
    </location>
</feature>
<dbReference type="RefSeq" id="WP_313498279.1">
    <property type="nucleotide sequence ID" value="NZ_CP134879.1"/>
</dbReference>
<keyword evidence="2" id="KW-1133">Transmembrane helix</keyword>
<evidence type="ECO:0000256" key="3">
    <source>
        <dbReference type="SAM" id="SignalP"/>
    </source>
</evidence>
<keyword evidence="3" id="KW-0732">Signal</keyword>
<feature type="signal peptide" evidence="3">
    <location>
        <begin position="1"/>
        <end position="22"/>
    </location>
</feature>
<name>A0AA96J6R1_9MICO</name>
<evidence type="ECO:0000256" key="2">
    <source>
        <dbReference type="SAM" id="Phobius"/>
    </source>
</evidence>
<reference evidence="4 5" key="1">
    <citation type="submission" date="2023-09" db="EMBL/GenBank/DDBJ databases">
        <title>Demequina sp. a novel bacteria isolated from Capsicum annuum.</title>
        <authorList>
            <person name="Humaira Z."/>
            <person name="Lee J."/>
            <person name="Cho D."/>
        </authorList>
    </citation>
    <scope>NUCLEOTIDE SEQUENCE [LARGE SCALE GENOMIC DNA]</scope>
    <source>
        <strain evidence="4 5">OYTSA14</strain>
    </source>
</reference>
<sequence length="673" mass="67301">MIRRLRPLLALMLAGALAVAPAAALGASGAQVALASAAAPQITGSITTATPTVLTAASTLRVTADIVNDADDAVTGSQVHLRVTDAPLTSHEQIADFLDSPESYGRHTVVESSLGGTVGLPGHDDLTLTLAADSTTLDLPADAAGVYGVTVTVVGADGAVSVDAMVVTWAPVDLPTLQVAAVATATGTSARAAAVTAAAPLAEVAYLVDPTVNDAQAVASHEIYRVPAGSLDLTSMARDDGAALVDYAVGAANDAAAAVMRTAPLIVPVAVADQATLDAAAGAGAAAVILDRRFDLQGVTGGDDASVVDVPAGDGSIAVIRPDETLSTVLATYRPGTAAAASRLVAEAAVSALAGRDTPLVVSPGQSWVLSDTDASMPLRALLNAPWVEAVPLSAALSAPDRPSASAASASTGTEDDLPTDAIAQLDDALSGVQLIAASSADPTASLQEYASQLLTAASLQSRANTGTRAALIAGAVDTAHDAIDGLSIATSAELNLIAAKGALPITVRNLVDQDVTVVVSATTGSPNLRITGQPTVTIPAGGETVVQIPVSAVSTANVKVRVVLRAETGENLSAPQTLTVRVRADWGNAATLVFSILLALLLIAGVIRTVRRGRRDTRLSPDEFTSLPDGSMVSDASDSASGAPEDDEPSDDADPAAPVDEDAIGGEPRDNA</sequence>
<keyword evidence="5" id="KW-1185">Reference proteome</keyword>
<dbReference type="AlphaFoldDB" id="A0AA96J6R1"/>
<feature type="chain" id="PRO_5041677710" evidence="3">
    <location>
        <begin position="23"/>
        <end position="673"/>
    </location>
</feature>
<keyword evidence="2" id="KW-0812">Transmembrane</keyword>
<organism evidence="4 5">
    <name type="scientific">Demequina capsici</name>
    <dbReference type="NCBI Taxonomy" id="3075620"/>
    <lineage>
        <taxon>Bacteria</taxon>
        <taxon>Bacillati</taxon>
        <taxon>Actinomycetota</taxon>
        <taxon>Actinomycetes</taxon>
        <taxon>Micrococcales</taxon>
        <taxon>Demequinaceae</taxon>
        <taxon>Demequina</taxon>
    </lineage>
</organism>
<dbReference type="EMBL" id="CP134879">
    <property type="protein sequence ID" value="WNM24477.1"/>
    <property type="molecule type" value="Genomic_DNA"/>
</dbReference>
<feature type="region of interest" description="Disordered" evidence="1">
    <location>
        <begin position="620"/>
        <end position="673"/>
    </location>
</feature>
<gene>
    <name evidence="4" type="ORF">RN606_14095</name>
</gene>
<keyword evidence="2" id="KW-0472">Membrane</keyword>
<dbReference type="Proteomes" id="UP001304125">
    <property type="component" value="Chromosome"/>
</dbReference>
<evidence type="ECO:0000256" key="1">
    <source>
        <dbReference type="SAM" id="MobiDB-lite"/>
    </source>
</evidence>
<feature type="compositionally biased region" description="Acidic residues" evidence="1">
    <location>
        <begin position="645"/>
        <end position="665"/>
    </location>
</feature>
<evidence type="ECO:0000313" key="5">
    <source>
        <dbReference type="Proteomes" id="UP001304125"/>
    </source>
</evidence>